<dbReference type="SUPFAM" id="SSF88874">
    <property type="entry name" value="Receptor-binding domain of short tail fibre protein gp12"/>
    <property type="match status" value="1"/>
</dbReference>
<dbReference type="Pfam" id="PF05345">
    <property type="entry name" value="He_PIG"/>
    <property type="match status" value="3"/>
</dbReference>
<dbReference type="EMBL" id="LC168164">
    <property type="protein sequence ID" value="BAV39304.1"/>
    <property type="molecule type" value="Genomic_DNA"/>
</dbReference>
<dbReference type="SUPFAM" id="SSF49313">
    <property type="entry name" value="Cadherin-like"/>
    <property type="match status" value="3"/>
</dbReference>
<name>A0A1B4XWX6_9CAUD</name>
<reference evidence="1 2" key="1">
    <citation type="submission" date="2016-07" db="EMBL/GenBank/DDBJ databases">
        <title>Characterization of three bacteriophages infecting bacteria isolated from shrimp culture pond water.</title>
        <authorList>
            <person name="Khoa H.V."/>
        </authorList>
    </citation>
    <scope>NUCLEOTIDE SEQUENCE [LARGE SCALE GENOMIC DNA]</scope>
</reference>
<keyword evidence="2" id="KW-1185">Reference proteome</keyword>
<evidence type="ECO:0000313" key="1">
    <source>
        <dbReference type="EMBL" id="BAV39304.1"/>
    </source>
</evidence>
<gene>
    <name evidence="1" type="ORF">BPT24_179</name>
</gene>
<dbReference type="Proteomes" id="UP000224877">
    <property type="component" value="Segment"/>
</dbReference>
<dbReference type="GO" id="GO:0005509">
    <property type="term" value="F:calcium ion binding"/>
    <property type="evidence" value="ECO:0007669"/>
    <property type="project" value="InterPro"/>
</dbReference>
<dbReference type="GO" id="GO:0016020">
    <property type="term" value="C:membrane"/>
    <property type="evidence" value="ECO:0007669"/>
    <property type="project" value="InterPro"/>
</dbReference>
<accession>A0A1B4XWX6</accession>
<evidence type="ECO:0000313" key="2">
    <source>
        <dbReference type="Proteomes" id="UP000224877"/>
    </source>
</evidence>
<dbReference type="Gene3D" id="2.60.40.10">
    <property type="entry name" value="Immunoglobulins"/>
    <property type="match status" value="3"/>
</dbReference>
<proteinExistence type="predicted"/>
<dbReference type="InterPro" id="IPR013783">
    <property type="entry name" value="Ig-like_fold"/>
</dbReference>
<dbReference type="InterPro" id="IPR015919">
    <property type="entry name" value="Cadherin-like_sf"/>
</dbReference>
<dbReference type="CDD" id="cd22641">
    <property type="entry name" value="C24-like"/>
    <property type="match status" value="1"/>
</dbReference>
<protein>
    <submittedName>
        <fullName evidence="1">Tail collar domain</fullName>
    </submittedName>
</protein>
<organism evidence="1 2">
    <name type="scientific">Tenacibaculum phage pT24</name>
    <dbReference type="NCBI Taxonomy" id="1880590"/>
    <lineage>
        <taxon>Viruses</taxon>
        <taxon>Duplodnaviria</taxon>
        <taxon>Heunggongvirae</taxon>
        <taxon>Uroviricota</taxon>
        <taxon>Caudoviricetes</taxon>
        <taxon>Kungbxnavirus</taxon>
        <taxon>Kungbxnavirus pT24</taxon>
    </lineage>
</organism>
<sequence>MDNLQSSGLNLRNIKLRDLNTLVSDIQYNFQQIVQLPGFKGVTGKDGLSITGATGERGNKWVFANSASFITEYVTVTTSGQVTLNFLNSQLTADLARLLTTLGIDKLVGNDIIVLPSRDVIQFSSLTNEFVSTGIRFADGLSLNEEEVIEIINEVLGGLNNNDVYGIYKGIIKNYADNSAGLNNQSNYNSIIDLPVSGSGIGLETNDFIFSAIKEANIGNGVNTMFLTGSPKDYHNLAQKTLTNKTVDYMAGVDDFGALAVLQNSYKNGILIGHKDSNDFSTWGRIFRTENKLRFLSDYDPKLDEVGRLDLAKSGTVLFSPKDLQLMIKNGVLKMTDYKTNYDWLDATSERMVLGNANLPYVSIYSKNYAKLYTSIGANTQILGLYGNELKASIFQPKNDLLVNDQNLLVTHNILFDIKEDLETWIDDLDDRVSILESQNVYRQQTRLVGNANANLLTQFGLYDIRYNSSASYTNFPNNTLSNGFATNAYLKVNRFDEGTNVVIEQEYVNKSASNNYLVTSKRQGISNDSGSTFTWSNWTVLLDSRNSLFKGDGLSIVIENETFGDSGKLVIKHKAGVGSKVEAENPTTDSHKVVRGLNLDSSGHPTSVIAQDLDEWYYDKIEIDKLLRSNLPIGTIVIWSGNPNTIPAGFILCDGNNDTPNYGGRFLVGYDATNTDYNVVGARGGEAFVTLTKAQMPIHSHGGVTGSGGVHDHTIRFRYSGAEQDNQIGFLQPEWWTDQTNMGESGGNGTDNGYVNVTIPSSDAHNHTIQSEGGGQAHENRPPYEVVCFIMFVGFGVPSVTSPTNLSTTVGLPFSVVPDSIGVVTSWSATNLPLGLSINPTTGEISGIPTTPSNNEVTLIATNSNGSSAPYKFFINVEPFLGSVPVITSGNVIDVEVGQSFSYRITASGDPTSFGATGLPSWMSLDTTTGFITGTVPLGTPQSLFEINVSAINGSGTGSQNVSVIVTSLATINAPLLIGGGLTRSFYTGESVSYSHINGGGTATNWSALGLPTGLSINASTGRITGTINFAYSGETFNVQVTASNAAGISTISYNIYVYSDFGGDFRIN</sequence>